<name>A0A5J5AME7_9ASTE</name>
<feature type="coiled-coil region" evidence="1">
    <location>
        <begin position="15"/>
        <end position="42"/>
    </location>
</feature>
<accession>A0A5J5AME7</accession>
<keyword evidence="3" id="KW-1185">Reference proteome</keyword>
<evidence type="ECO:0000313" key="3">
    <source>
        <dbReference type="Proteomes" id="UP000325577"/>
    </source>
</evidence>
<dbReference type="EMBL" id="CM018042">
    <property type="protein sequence ID" value="KAA8532275.1"/>
    <property type="molecule type" value="Genomic_DNA"/>
</dbReference>
<protein>
    <submittedName>
        <fullName evidence="2">Uncharacterized protein</fullName>
    </submittedName>
</protein>
<gene>
    <name evidence="2" type="ORF">F0562_032308</name>
</gene>
<evidence type="ECO:0000256" key="1">
    <source>
        <dbReference type="SAM" id="Coils"/>
    </source>
</evidence>
<dbReference type="AlphaFoldDB" id="A0A5J5AME7"/>
<dbReference type="PANTHER" id="PTHR47383:SF8">
    <property type="entry name" value="OS01G0768300 PROTEIN"/>
    <property type="match status" value="1"/>
</dbReference>
<reference evidence="2 3" key="1">
    <citation type="submission" date="2019-09" db="EMBL/GenBank/DDBJ databases">
        <title>A chromosome-level genome assembly of the Chinese tupelo Nyssa sinensis.</title>
        <authorList>
            <person name="Yang X."/>
            <person name="Kang M."/>
            <person name="Yang Y."/>
            <person name="Xiong H."/>
            <person name="Wang M."/>
            <person name="Zhang Z."/>
            <person name="Wang Z."/>
            <person name="Wu H."/>
            <person name="Ma T."/>
            <person name="Liu J."/>
            <person name="Xi Z."/>
        </authorList>
    </citation>
    <scope>NUCLEOTIDE SEQUENCE [LARGE SCALE GENOMIC DNA]</scope>
    <source>
        <strain evidence="2">J267</strain>
        <tissue evidence="2">Leaf</tissue>
    </source>
</reference>
<dbReference type="InterPro" id="IPR058936">
    <property type="entry name" value="At4g15545-like"/>
</dbReference>
<dbReference type="Proteomes" id="UP000325577">
    <property type="component" value="Linkage Group LG19"/>
</dbReference>
<organism evidence="2 3">
    <name type="scientific">Nyssa sinensis</name>
    <dbReference type="NCBI Taxonomy" id="561372"/>
    <lineage>
        <taxon>Eukaryota</taxon>
        <taxon>Viridiplantae</taxon>
        <taxon>Streptophyta</taxon>
        <taxon>Embryophyta</taxon>
        <taxon>Tracheophyta</taxon>
        <taxon>Spermatophyta</taxon>
        <taxon>Magnoliopsida</taxon>
        <taxon>eudicotyledons</taxon>
        <taxon>Gunneridae</taxon>
        <taxon>Pentapetalae</taxon>
        <taxon>asterids</taxon>
        <taxon>Cornales</taxon>
        <taxon>Nyssaceae</taxon>
        <taxon>Nyssa</taxon>
    </lineage>
</organism>
<proteinExistence type="predicted"/>
<sequence>MDPYDQLDLARNITSMAIASRVSKLESEMERLRQKMYETRTSDRRLLTEFFTAFSKTVIPLFNFHRRSGSAECIVRIIAVFTSTRESNNLSLCDSFLEEFLWFFLVATNAASKTVGTANIIDELGGFDGWCKDIGVARSSEYLEVQSLANDF</sequence>
<evidence type="ECO:0000313" key="2">
    <source>
        <dbReference type="EMBL" id="KAA8532275.1"/>
    </source>
</evidence>
<keyword evidence="1" id="KW-0175">Coiled coil</keyword>
<dbReference type="OrthoDB" id="5599468at2759"/>
<dbReference type="PANTHER" id="PTHR47383">
    <property type="entry name" value="OS03G0659800 PROTEIN"/>
    <property type="match status" value="1"/>
</dbReference>